<evidence type="ECO:0000259" key="1">
    <source>
        <dbReference type="PROSITE" id="PS51186"/>
    </source>
</evidence>
<dbReference type="AlphaFoldDB" id="A0A0G0NDA1"/>
<sequence>MNSEIREYVEKDRSQLLECILELQEYERKFTSRKKPGKDVAESYLSFILRRRKERSGNLFISEVDGKVVGFASAWINEDSELTEYPEKYVYFSDLLVKSDYRRKGLAKKLVEKVIEFASSKEAKRIKVETLAKNKPIQELLKSFGFEQYEIAWDLNL</sequence>
<proteinExistence type="predicted"/>
<gene>
    <name evidence="2" type="ORF">UT40_C0005G0023</name>
</gene>
<evidence type="ECO:0000313" key="3">
    <source>
        <dbReference type="Proteomes" id="UP000034690"/>
    </source>
</evidence>
<dbReference type="Gene3D" id="3.40.630.30">
    <property type="match status" value="1"/>
</dbReference>
<reference evidence="2 3" key="1">
    <citation type="journal article" date="2015" name="Nature">
        <title>rRNA introns, odd ribosomes, and small enigmatic genomes across a large radiation of phyla.</title>
        <authorList>
            <person name="Brown C.T."/>
            <person name="Hug L.A."/>
            <person name="Thomas B.C."/>
            <person name="Sharon I."/>
            <person name="Castelle C.J."/>
            <person name="Singh A."/>
            <person name="Wilkins M.J."/>
            <person name="Williams K.H."/>
            <person name="Banfield J.F."/>
        </authorList>
    </citation>
    <scope>NUCLEOTIDE SEQUENCE [LARGE SCALE GENOMIC DNA]</scope>
</reference>
<dbReference type="InterPro" id="IPR016181">
    <property type="entry name" value="Acyl_CoA_acyltransferase"/>
</dbReference>
<dbReference type="CDD" id="cd04301">
    <property type="entry name" value="NAT_SF"/>
    <property type="match status" value="1"/>
</dbReference>
<dbReference type="InterPro" id="IPR000182">
    <property type="entry name" value="GNAT_dom"/>
</dbReference>
<evidence type="ECO:0000313" key="2">
    <source>
        <dbReference type="EMBL" id="KKR14094.1"/>
    </source>
</evidence>
<name>A0A0G0NDA1_9BACT</name>
<organism evidence="2 3">
    <name type="scientific">Candidatus Woesebacteria bacterium GW2011_GWA1_39_21b</name>
    <dbReference type="NCBI Taxonomy" id="1618551"/>
    <lineage>
        <taxon>Bacteria</taxon>
        <taxon>Candidatus Woeseibacteriota</taxon>
    </lineage>
</organism>
<dbReference type="Proteomes" id="UP000034690">
    <property type="component" value="Unassembled WGS sequence"/>
</dbReference>
<keyword evidence="2" id="KW-0808">Transferase</keyword>
<dbReference type="SUPFAM" id="SSF55729">
    <property type="entry name" value="Acyl-CoA N-acyltransferases (Nat)"/>
    <property type="match status" value="1"/>
</dbReference>
<dbReference type="PROSITE" id="PS51186">
    <property type="entry name" value="GNAT"/>
    <property type="match status" value="1"/>
</dbReference>
<protein>
    <submittedName>
        <fullName evidence="2">GCN5-related N-acetyltransferase</fullName>
    </submittedName>
</protein>
<dbReference type="PANTHER" id="PTHR43072">
    <property type="entry name" value="N-ACETYLTRANSFERASE"/>
    <property type="match status" value="1"/>
</dbReference>
<dbReference type="EMBL" id="LBWQ01000005">
    <property type="protein sequence ID" value="KKR14094.1"/>
    <property type="molecule type" value="Genomic_DNA"/>
</dbReference>
<dbReference type="Pfam" id="PF00583">
    <property type="entry name" value="Acetyltransf_1"/>
    <property type="match status" value="1"/>
</dbReference>
<dbReference type="GO" id="GO:0016747">
    <property type="term" value="F:acyltransferase activity, transferring groups other than amino-acyl groups"/>
    <property type="evidence" value="ECO:0007669"/>
    <property type="project" value="InterPro"/>
</dbReference>
<feature type="domain" description="N-acetyltransferase" evidence="1">
    <location>
        <begin position="3"/>
        <end position="157"/>
    </location>
</feature>
<dbReference type="PANTHER" id="PTHR43072:SF60">
    <property type="entry name" value="L-2,4-DIAMINOBUTYRIC ACID ACETYLTRANSFERASE"/>
    <property type="match status" value="1"/>
</dbReference>
<comment type="caution">
    <text evidence="2">The sequence shown here is derived from an EMBL/GenBank/DDBJ whole genome shotgun (WGS) entry which is preliminary data.</text>
</comment>
<accession>A0A0G0NDA1</accession>